<feature type="non-terminal residue" evidence="2">
    <location>
        <position position="403"/>
    </location>
</feature>
<dbReference type="PANTHER" id="PTHR35391">
    <property type="entry name" value="C2H2-TYPE DOMAIN-CONTAINING PROTEIN-RELATED"/>
    <property type="match status" value="1"/>
</dbReference>
<comment type="caution">
    <text evidence="2">The sequence shown here is derived from an EMBL/GenBank/DDBJ whole genome shotgun (WGS) entry which is preliminary data.</text>
</comment>
<dbReference type="Proteomes" id="UP001287356">
    <property type="component" value="Unassembled WGS sequence"/>
</dbReference>
<dbReference type="EMBL" id="JAULSN010000002">
    <property type="protein sequence ID" value="KAK3379615.1"/>
    <property type="molecule type" value="Genomic_DNA"/>
</dbReference>
<evidence type="ECO:0008006" key="4">
    <source>
        <dbReference type="Google" id="ProtNLM"/>
    </source>
</evidence>
<dbReference type="PANTHER" id="PTHR35391:SF5">
    <property type="entry name" value="DUF6590 DOMAIN-CONTAINING PROTEIN"/>
    <property type="match status" value="1"/>
</dbReference>
<accession>A0AAE0TSZ4</accession>
<organism evidence="2 3">
    <name type="scientific">Lasiosphaeria ovina</name>
    <dbReference type="NCBI Taxonomy" id="92902"/>
    <lineage>
        <taxon>Eukaryota</taxon>
        <taxon>Fungi</taxon>
        <taxon>Dikarya</taxon>
        <taxon>Ascomycota</taxon>
        <taxon>Pezizomycotina</taxon>
        <taxon>Sordariomycetes</taxon>
        <taxon>Sordariomycetidae</taxon>
        <taxon>Sordariales</taxon>
        <taxon>Lasiosphaeriaceae</taxon>
        <taxon>Lasiosphaeria</taxon>
    </lineage>
</organism>
<name>A0AAE0TSZ4_9PEZI</name>
<dbReference type="AlphaFoldDB" id="A0AAE0TSZ4"/>
<evidence type="ECO:0000313" key="3">
    <source>
        <dbReference type="Proteomes" id="UP001287356"/>
    </source>
</evidence>
<protein>
    <recommendedName>
        <fullName evidence="4">C2H2-type domain-containing protein</fullName>
    </recommendedName>
</protein>
<reference evidence="2" key="2">
    <citation type="submission" date="2023-06" db="EMBL/GenBank/DDBJ databases">
        <authorList>
            <consortium name="Lawrence Berkeley National Laboratory"/>
            <person name="Haridas S."/>
            <person name="Hensen N."/>
            <person name="Bonometti L."/>
            <person name="Westerberg I."/>
            <person name="Brannstrom I.O."/>
            <person name="Guillou S."/>
            <person name="Cros-Aarteil S."/>
            <person name="Calhoun S."/>
            <person name="Kuo A."/>
            <person name="Mondo S."/>
            <person name="Pangilinan J."/>
            <person name="Riley R."/>
            <person name="Labutti K."/>
            <person name="Andreopoulos B."/>
            <person name="Lipzen A."/>
            <person name="Chen C."/>
            <person name="Yanf M."/>
            <person name="Daum C."/>
            <person name="Ng V."/>
            <person name="Clum A."/>
            <person name="Steindorff A."/>
            <person name="Ohm R."/>
            <person name="Martin F."/>
            <person name="Silar P."/>
            <person name="Natvig D."/>
            <person name="Lalanne C."/>
            <person name="Gautier V."/>
            <person name="Ament-Velasquez S.L."/>
            <person name="Kruys A."/>
            <person name="Hutchinson M.I."/>
            <person name="Powell A.J."/>
            <person name="Barry K."/>
            <person name="Miller A.N."/>
            <person name="Grigoriev I.V."/>
            <person name="Debuchy R."/>
            <person name="Gladieux P."/>
            <person name="Thoren M.H."/>
            <person name="Johannesson H."/>
        </authorList>
    </citation>
    <scope>NUCLEOTIDE SEQUENCE</scope>
    <source>
        <strain evidence="2">CBS 958.72</strain>
    </source>
</reference>
<feature type="region of interest" description="Disordered" evidence="1">
    <location>
        <begin position="275"/>
        <end position="310"/>
    </location>
</feature>
<gene>
    <name evidence="2" type="ORF">B0T24DRAFT_519888</name>
</gene>
<proteinExistence type="predicted"/>
<reference evidence="2" key="1">
    <citation type="journal article" date="2023" name="Mol. Phylogenet. Evol.">
        <title>Genome-scale phylogeny and comparative genomics of the fungal order Sordariales.</title>
        <authorList>
            <person name="Hensen N."/>
            <person name="Bonometti L."/>
            <person name="Westerberg I."/>
            <person name="Brannstrom I.O."/>
            <person name="Guillou S."/>
            <person name="Cros-Aarteil S."/>
            <person name="Calhoun S."/>
            <person name="Haridas S."/>
            <person name="Kuo A."/>
            <person name="Mondo S."/>
            <person name="Pangilinan J."/>
            <person name="Riley R."/>
            <person name="LaButti K."/>
            <person name="Andreopoulos B."/>
            <person name="Lipzen A."/>
            <person name="Chen C."/>
            <person name="Yan M."/>
            <person name="Daum C."/>
            <person name="Ng V."/>
            <person name="Clum A."/>
            <person name="Steindorff A."/>
            <person name="Ohm R.A."/>
            <person name="Martin F."/>
            <person name="Silar P."/>
            <person name="Natvig D.O."/>
            <person name="Lalanne C."/>
            <person name="Gautier V."/>
            <person name="Ament-Velasquez S.L."/>
            <person name="Kruys A."/>
            <person name="Hutchinson M.I."/>
            <person name="Powell A.J."/>
            <person name="Barry K."/>
            <person name="Miller A.N."/>
            <person name="Grigoriev I.V."/>
            <person name="Debuchy R."/>
            <person name="Gladieux P."/>
            <person name="Hiltunen Thoren M."/>
            <person name="Johannesson H."/>
        </authorList>
    </citation>
    <scope>NUCLEOTIDE SEQUENCE</scope>
    <source>
        <strain evidence="2">CBS 958.72</strain>
    </source>
</reference>
<evidence type="ECO:0000256" key="1">
    <source>
        <dbReference type="SAM" id="MobiDB-lite"/>
    </source>
</evidence>
<keyword evidence="3" id="KW-1185">Reference proteome</keyword>
<feature type="compositionally biased region" description="Polar residues" evidence="1">
    <location>
        <begin position="275"/>
        <end position="299"/>
    </location>
</feature>
<sequence length="403" mass="44736">MSTDHGTRAIDVESWLTEPGAYMSGLGLAGSFYEAILHLFTKLVRHAKSLNAEHHVQPAVAHKYTHELRRFYLWGDGFDAGEGHLDEILVGSAELRANVLSLLFQLSRVLTTELGRLAGVENLQADSWFAAELAEVKRMQEKVNIVLQDPASFFDLPGDVESLSGSQASDMDDEDVLDDIAVYLDCLMDLCQALENPAVDLIDEQDVLAQEAELFAVSSQPAVNYCRKIRDQYPQLPKFLVERLGELNVVRVAHLLEQERLKLAAGLAGAATIQGTTQKSLGPRDNQTWTNPPTESLVSESHRNPTDTTKSTLRKHIYDDLRPYCCTFETCEAGQDLYSSTGSWAMHELPHFASKRANRPCPFCGPVSRQLDQTAYFKHVSKHLQEVALAALPHTSQAEDDSS</sequence>
<evidence type="ECO:0000313" key="2">
    <source>
        <dbReference type="EMBL" id="KAK3379615.1"/>
    </source>
</evidence>